<keyword evidence="1" id="KW-1133">Transmembrane helix</keyword>
<dbReference type="Proteomes" id="UP001328107">
    <property type="component" value="Unassembled WGS sequence"/>
</dbReference>
<organism evidence="2 3">
    <name type="scientific">Pristionchus mayeri</name>
    <dbReference type="NCBI Taxonomy" id="1317129"/>
    <lineage>
        <taxon>Eukaryota</taxon>
        <taxon>Metazoa</taxon>
        <taxon>Ecdysozoa</taxon>
        <taxon>Nematoda</taxon>
        <taxon>Chromadorea</taxon>
        <taxon>Rhabditida</taxon>
        <taxon>Rhabditina</taxon>
        <taxon>Diplogasteromorpha</taxon>
        <taxon>Diplogasteroidea</taxon>
        <taxon>Neodiplogasteridae</taxon>
        <taxon>Pristionchus</taxon>
    </lineage>
</organism>
<evidence type="ECO:0000256" key="1">
    <source>
        <dbReference type="SAM" id="Phobius"/>
    </source>
</evidence>
<feature type="transmembrane region" description="Helical" evidence="1">
    <location>
        <begin position="12"/>
        <end position="34"/>
    </location>
</feature>
<name>A0AAN5I552_9BILA</name>
<dbReference type="AlphaFoldDB" id="A0AAN5I552"/>
<evidence type="ECO:0008006" key="4">
    <source>
        <dbReference type="Google" id="ProtNLM"/>
    </source>
</evidence>
<feature type="non-terminal residue" evidence="2">
    <location>
        <position position="121"/>
    </location>
</feature>
<sequence>RIDLDGLEILGSFITLFQLNFMIYIMLWAGIRIYQHVQKSAGSQRSKAIEKSTFRLLLSQAINPIILLHTPSFLNFIETQIVELPDVVNQTFCVLMNFFPVTSPLLNLMLSRDLSNALMFR</sequence>
<keyword evidence="3" id="KW-1185">Reference proteome</keyword>
<comment type="caution">
    <text evidence="2">The sequence shown here is derived from an EMBL/GenBank/DDBJ whole genome shotgun (WGS) entry which is preliminary data.</text>
</comment>
<proteinExistence type="predicted"/>
<feature type="non-terminal residue" evidence="2">
    <location>
        <position position="1"/>
    </location>
</feature>
<evidence type="ECO:0000313" key="2">
    <source>
        <dbReference type="EMBL" id="GMR52677.1"/>
    </source>
</evidence>
<gene>
    <name evidence="2" type="ORF">PMAYCL1PPCAC_22872</name>
</gene>
<dbReference type="SUPFAM" id="SSF81321">
    <property type="entry name" value="Family A G protein-coupled receptor-like"/>
    <property type="match status" value="1"/>
</dbReference>
<dbReference type="PANTHER" id="PTHR46178">
    <property type="entry name" value="SEVEN TM RECEPTOR"/>
    <property type="match status" value="1"/>
</dbReference>
<accession>A0AAN5I552</accession>
<keyword evidence="1" id="KW-0472">Membrane</keyword>
<dbReference type="PANTHER" id="PTHR46178:SF9">
    <property type="entry name" value="SEVEN TM RECEPTOR"/>
    <property type="match status" value="1"/>
</dbReference>
<dbReference type="EMBL" id="BTRK01000005">
    <property type="protein sequence ID" value="GMR52677.1"/>
    <property type="molecule type" value="Genomic_DNA"/>
</dbReference>
<reference evidence="3" key="1">
    <citation type="submission" date="2022-10" db="EMBL/GenBank/DDBJ databases">
        <title>Genome assembly of Pristionchus species.</title>
        <authorList>
            <person name="Yoshida K."/>
            <person name="Sommer R.J."/>
        </authorList>
    </citation>
    <scope>NUCLEOTIDE SEQUENCE [LARGE SCALE GENOMIC DNA]</scope>
    <source>
        <strain evidence="3">RS5460</strain>
    </source>
</reference>
<dbReference type="Pfam" id="PF10326">
    <property type="entry name" value="7TM_GPCR_Str"/>
    <property type="match status" value="1"/>
</dbReference>
<dbReference type="InterPro" id="IPR019428">
    <property type="entry name" value="7TM_GPCR_serpentine_rcpt_Str"/>
</dbReference>
<protein>
    <recommendedName>
        <fullName evidence="4">G protein-coupled receptor</fullName>
    </recommendedName>
</protein>
<evidence type="ECO:0000313" key="3">
    <source>
        <dbReference type="Proteomes" id="UP001328107"/>
    </source>
</evidence>
<keyword evidence="1" id="KW-0812">Transmembrane</keyword>